<proteinExistence type="predicted"/>
<evidence type="ECO:0000313" key="1">
    <source>
        <dbReference type="EMBL" id="ROV93700.1"/>
    </source>
</evidence>
<reference evidence="1 2" key="1">
    <citation type="submission" date="2015-09" db="EMBL/GenBank/DDBJ databases">
        <title>Host preference determinants of Valsa canker pathogens revealed by comparative genomics.</title>
        <authorList>
            <person name="Yin Z."/>
            <person name="Huang L."/>
        </authorList>
    </citation>
    <scope>NUCLEOTIDE SEQUENCE [LARGE SCALE GENOMIC DNA]</scope>
    <source>
        <strain evidence="1 2">SXYLt</strain>
    </source>
</reference>
<protein>
    <submittedName>
        <fullName evidence="1">Uncharacterized protein</fullName>
    </submittedName>
</protein>
<name>A0A423VRM5_9PEZI</name>
<accession>A0A423VRM5</accession>
<organism evidence="1 2">
    <name type="scientific">Cytospora leucostoma</name>
    <dbReference type="NCBI Taxonomy" id="1230097"/>
    <lineage>
        <taxon>Eukaryota</taxon>
        <taxon>Fungi</taxon>
        <taxon>Dikarya</taxon>
        <taxon>Ascomycota</taxon>
        <taxon>Pezizomycotina</taxon>
        <taxon>Sordariomycetes</taxon>
        <taxon>Sordariomycetidae</taxon>
        <taxon>Diaporthales</taxon>
        <taxon>Cytosporaceae</taxon>
        <taxon>Cytospora</taxon>
    </lineage>
</organism>
<gene>
    <name evidence="1" type="ORF">VPNG_08882</name>
</gene>
<sequence>MPPELLPRVHIRHMHLDKRRTTAVAAVCVVDEPCCLLDPVYDRALVVGLEALEGDAQEACLVLGVGGDVCEGPAAVDVWLAGPEEVEVGPVDEEDAAGHGGILRRDYLLIDGGSQSGVR</sequence>
<comment type="caution">
    <text evidence="1">The sequence shown here is derived from an EMBL/GenBank/DDBJ whole genome shotgun (WGS) entry which is preliminary data.</text>
</comment>
<dbReference type="AlphaFoldDB" id="A0A423VRM5"/>
<dbReference type="Proteomes" id="UP000285146">
    <property type="component" value="Unassembled WGS sequence"/>
</dbReference>
<dbReference type="InParanoid" id="A0A423VRM5"/>
<evidence type="ECO:0000313" key="2">
    <source>
        <dbReference type="Proteomes" id="UP000285146"/>
    </source>
</evidence>
<keyword evidence="2" id="KW-1185">Reference proteome</keyword>
<dbReference type="EMBL" id="LKEB01000079">
    <property type="protein sequence ID" value="ROV93700.1"/>
    <property type="molecule type" value="Genomic_DNA"/>
</dbReference>